<evidence type="ECO:0000313" key="5">
    <source>
        <dbReference type="Proteomes" id="UP000230707"/>
    </source>
</evidence>
<dbReference type="PANTHER" id="PTHR43420:SF12">
    <property type="entry name" value="N-ACETYLTRANSFERASE DOMAIN-CONTAINING PROTEIN"/>
    <property type="match status" value="1"/>
</dbReference>
<feature type="domain" description="N-acetyltransferase" evidence="3">
    <location>
        <begin position="86"/>
        <end position="238"/>
    </location>
</feature>
<organism evidence="4 5">
    <name type="scientific">Candidatus Gottesmanbacteria bacterium CG11_big_fil_rev_8_21_14_0_20_37_11</name>
    <dbReference type="NCBI Taxonomy" id="1974575"/>
    <lineage>
        <taxon>Bacteria</taxon>
        <taxon>Candidatus Gottesmaniibacteriota</taxon>
    </lineage>
</organism>
<evidence type="ECO:0000259" key="3">
    <source>
        <dbReference type="PROSITE" id="PS51186"/>
    </source>
</evidence>
<proteinExistence type="predicted"/>
<evidence type="ECO:0000313" key="4">
    <source>
        <dbReference type="EMBL" id="PIR08038.1"/>
    </source>
</evidence>
<sequence length="238" mass="28213">MIKSLKFDSDFFKYRIGKIDLGSGYGLMNLAKDLKTFQKSNFDCIYFEVPSKMTLINDYCKKKEFLLACRKIVLIKNTTNKQILQQNIVSSSPRKYISDFPDIAKSILSESRFNKDPRFKKKACKLYELWVKKSLYDNYCQKYFISVKHNKAIGLITLKIRNNNLFIDLFGILPDFRRQGLGKELLNMAESWAWSNRFKQLFVTTANENKIAFKTYISQGYKLYQESFIYHIWRNHEI</sequence>
<accession>A0A2H0NGL1</accession>
<dbReference type="Gene3D" id="3.40.630.30">
    <property type="match status" value="1"/>
</dbReference>
<dbReference type="Proteomes" id="UP000230707">
    <property type="component" value="Unassembled WGS sequence"/>
</dbReference>
<comment type="caution">
    <text evidence="4">The sequence shown here is derived from an EMBL/GenBank/DDBJ whole genome shotgun (WGS) entry which is preliminary data.</text>
</comment>
<dbReference type="InterPro" id="IPR050680">
    <property type="entry name" value="YpeA/RimI_acetyltransf"/>
</dbReference>
<dbReference type="InterPro" id="IPR000182">
    <property type="entry name" value="GNAT_dom"/>
</dbReference>
<gene>
    <name evidence="4" type="ORF">COV53_05125</name>
</gene>
<dbReference type="PROSITE" id="PS51186">
    <property type="entry name" value="GNAT"/>
    <property type="match status" value="1"/>
</dbReference>
<evidence type="ECO:0000256" key="2">
    <source>
        <dbReference type="ARBA" id="ARBA00023315"/>
    </source>
</evidence>
<dbReference type="CDD" id="cd04301">
    <property type="entry name" value="NAT_SF"/>
    <property type="match status" value="1"/>
</dbReference>
<keyword evidence="1" id="KW-0808">Transferase</keyword>
<dbReference type="Pfam" id="PF00583">
    <property type="entry name" value="Acetyltransf_1"/>
    <property type="match status" value="1"/>
</dbReference>
<protein>
    <recommendedName>
        <fullName evidence="3">N-acetyltransferase domain-containing protein</fullName>
    </recommendedName>
</protein>
<dbReference type="SUPFAM" id="SSF55729">
    <property type="entry name" value="Acyl-CoA N-acyltransferases (Nat)"/>
    <property type="match status" value="1"/>
</dbReference>
<keyword evidence="2" id="KW-0012">Acyltransferase</keyword>
<evidence type="ECO:0000256" key="1">
    <source>
        <dbReference type="ARBA" id="ARBA00022679"/>
    </source>
</evidence>
<dbReference type="EMBL" id="PCWS01000113">
    <property type="protein sequence ID" value="PIR08038.1"/>
    <property type="molecule type" value="Genomic_DNA"/>
</dbReference>
<reference evidence="4 5" key="1">
    <citation type="submission" date="2017-09" db="EMBL/GenBank/DDBJ databases">
        <title>Depth-based differentiation of microbial function through sediment-hosted aquifers and enrichment of novel symbionts in the deep terrestrial subsurface.</title>
        <authorList>
            <person name="Probst A.J."/>
            <person name="Ladd B."/>
            <person name="Jarett J.K."/>
            <person name="Geller-Mcgrath D.E."/>
            <person name="Sieber C.M."/>
            <person name="Emerson J.B."/>
            <person name="Anantharaman K."/>
            <person name="Thomas B.C."/>
            <person name="Malmstrom R."/>
            <person name="Stieglmeier M."/>
            <person name="Klingl A."/>
            <person name="Woyke T."/>
            <person name="Ryan C.M."/>
            <person name="Banfield J.F."/>
        </authorList>
    </citation>
    <scope>NUCLEOTIDE SEQUENCE [LARGE SCALE GENOMIC DNA]</scope>
    <source>
        <strain evidence="4">CG11_big_fil_rev_8_21_14_0_20_37_11</strain>
    </source>
</reference>
<dbReference type="AlphaFoldDB" id="A0A2H0NGL1"/>
<dbReference type="InterPro" id="IPR016181">
    <property type="entry name" value="Acyl_CoA_acyltransferase"/>
</dbReference>
<name>A0A2H0NGL1_9BACT</name>
<dbReference type="PANTHER" id="PTHR43420">
    <property type="entry name" value="ACETYLTRANSFERASE"/>
    <property type="match status" value="1"/>
</dbReference>
<dbReference type="GO" id="GO:0016747">
    <property type="term" value="F:acyltransferase activity, transferring groups other than amino-acyl groups"/>
    <property type="evidence" value="ECO:0007669"/>
    <property type="project" value="InterPro"/>
</dbReference>